<comment type="caution">
    <text evidence="3">The sequence shown here is derived from an EMBL/GenBank/DDBJ whole genome shotgun (WGS) entry which is preliminary data.</text>
</comment>
<evidence type="ECO:0008006" key="5">
    <source>
        <dbReference type="Google" id="ProtNLM"/>
    </source>
</evidence>
<evidence type="ECO:0000256" key="1">
    <source>
        <dbReference type="SAM" id="MobiDB-lite"/>
    </source>
</evidence>
<evidence type="ECO:0000256" key="2">
    <source>
        <dbReference type="SAM" id="Phobius"/>
    </source>
</evidence>
<feature type="transmembrane region" description="Helical" evidence="2">
    <location>
        <begin position="155"/>
        <end position="177"/>
    </location>
</feature>
<proteinExistence type="predicted"/>
<dbReference type="GeneID" id="85349497"/>
<protein>
    <recommendedName>
        <fullName evidence="5">Transmembrane protein</fullName>
    </recommendedName>
</protein>
<keyword evidence="2" id="KW-0472">Membrane</keyword>
<evidence type="ECO:0000313" key="3">
    <source>
        <dbReference type="EMBL" id="KAK0440914.1"/>
    </source>
</evidence>
<feature type="region of interest" description="Disordered" evidence="1">
    <location>
        <begin position="612"/>
        <end position="632"/>
    </location>
</feature>
<feature type="transmembrane region" description="Helical" evidence="2">
    <location>
        <begin position="6"/>
        <end position="24"/>
    </location>
</feature>
<feature type="transmembrane region" description="Helical" evidence="2">
    <location>
        <begin position="207"/>
        <end position="224"/>
    </location>
</feature>
<evidence type="ECO:0000313" key="4">
    <source>
        <dbReference type="Proteomes" id="UP001175211"/>
    </source>
</evidence>
<feature type="region of interest" description="Disordered" evidence="1">
    <location>
        <begin position="560"/>
        <end position="580"/>
    </location>
</feature>
<keyword evidence="2" id="KW-1133">Transmembrane helix</keyword>
<dbReference type="EMBL" id="JAUEPS010000073">
    <property type="protein sequence ID" value="KAK0440914.1"/>
    <property type="molecule type" value="Genomic_DNA"/>
</dbReference>
<reference evidence="3" key="1">
    <citation type="submission" date="2023-06" db="EMBL/GenBank/DDBJ databases">
        <authorList>
            <consortium name="Lawrence Berkeley National Laboratory"/>
            <person name="Ahrendt S."/>
            <person name="Sahu N."/>
            <person name="Indic B."/>
            <person name="Wong-Bajracharya J."/>
            <person name="Merenyi Z."/>
            <person name="Ke H.-M."/>
            <person name="Monk M."/>
            <person name="Kocsube S."/>
            <person name="Drula E."/>
            <person name="Lipzen A."/>
            <person name="Balint B."/>
            <person name="Henrissat B."/>
            <person name="Andreopoulos B."/>
            <person name="Martin F.M."/>
            <person name="Harder C.B."/>
            <person name="Rigling D."/>
            <person name="Ford K.L."/>
            <person name="Foster G.D."/>
            <person name="Pangilinan J."/>
            <person name="Papanicolaou A."/>
            <person name="Barry K."/>
            <person name="LaButti K."/>
            <person name="Viragh M."/>
            <person name="Koriabine M."/>
            <person name="Yan M."/>
            <person name="Riley R."/>
            <person name="Champramary S."/>
            <person name="Plett K.L."/>
            <person name="Tsai I.J."/>
            <person name="Slot J."/>
            <person name="Sipos G."/>
            <person name="Plett J."/>
            <person name="Nagy L.G."/>
            <person name="Grigoriev I.V."/>
        </authorList>
    </citation>
    <scope>NUCLEOTIDE SEQUENCE</scope>
    <source>
        <strain evidence="3">CCBAS 213</strain>
    </source>
</reference>
<dbReference type="Proteomes" id="UP001175211">
    <property type="component" value="Unassembled WGS sequence"/>
</dbReference>
<gene>
    <name evidence="3" type="ORF">EV420DRAFT_1126091</name>
</gene>
<keyword evidence="2" id="KW-0812">Transmembrane</keyword>
<name>A0AA39MP58_ARMTA</name>
<feature type="region of interest" description="Disordered" evidence="1">
    <location>
        <begin position="646"/>
        <end position="670"/>
    </location>
</feature>
<sequence>MVYCSGLWLTTAMYIFTISFYKAFMPTTDIIWRWKAPSVLADILAYNVPQHTVVIDVAPELPGDTLVQGVVTDIMELIVVEPAVVVESIESIDQGVVTEAIEPVLVVESLAVLMVPEASLVPAATMPLDSPPNEATIRARPTRSAPIVTQAQSNLITMTAFVQLAVIMMVASVVTVLGRPSRSSKHLSIPILAPTCHPSPSPIGRSASFFALFPAAGVFIAQYLSDKPSLIVNILRSLSVGLIEYYGVMAFDAIISGMSNIFGRGQASQGSGIGRGEVTAVDFLRADHAELDNTSLLVLNLEAINNTASPLSGNLVPSLDLFGRPAEVDMSFDMPQAQDTSVCRELVSAQSIVSLYAGVSEENSVSIMMIEEMAKVYDVLNSIESAILSVASMDDLQAMESTTPLPSGDDLAHTTDIERLDRSACDELADETSSSETVSSVSSLWSVTDLRSAPPEWHSALSSPQVFESTGEFGHFDPSWSSEAKASLFSDETFAYRGLPPVDYTEISGSGYVSHEDGVLFMARSSCIRPSNSVLRFSSSRSSFDDLEVEDSFEMSSAIPIHKGVPSPSRIPVPSKRRKTSVDLVQVTRSPRTVRQSPSRIPIRSVRVQRSGVDGVSSIPSMQPIQRKPLGPPRFLAFAPKMCAQEESGSPARRVRRCHGCSQYSPRRAD</sequence>
<keyword evidence="4" id="KW-1185">Reference proteome</keyword>
<organism evidence="3 4">
    <name type="scientific">Armillaria tabescens</name>
    <name type="common">Ringless honey mushroom</name>
    <name type="synonym">Agaricus tabescens</name>
    <dbReference type="NCBI Taxonomy" id="1929756"/>
    <lineage>
        <taxon>Eukaryota</taxon>
        <taxon>Fungi</taxon>
        <taxon>Dikarya</taxon>
        <taxon>Basidiomycota</taxon>
        <taxon>Agaricomycotina</taxon>
        <taxon>Agaricomycetes</taxon>
        <taxon>Agaricomycetidae</taxon>
        <taxon>Agaricales</taxon>
        <taxon>Marasmiineae</taxon>
        <taxon>Physalacriaceae</taxon>
        <taxon>Desarmillaria</taxon>
    </lineage>
</organism>
<dbReference type="RefSeq" id="XP_060323769.1">
    <property type="nucleotide sequence ID" value="XM_060465949.1"/>
</dbReference>
<dbReference type="AlphaFoldDB" id="A0AA39MP58"/>
<accession>A0AA39MP58</accession>